<gene>
    <name evidence="4" type="ORF">BD410DRAFT_833782</name>
</gene>
<protein>
    <submittedName>
        <fullName evidence="4">Thioredoxin-like protein</fullName>
    </submittedName>
</protein>
<organism evidence="4 5">
    <name type="scientific">Rickenella mellea</name>
    <dbReference type="NCBI Taxonomy" id="50990"/>
    <lineage>
        <taxon>Eukaryota</taxon>
        <taxon>Fungi</taxon>
        <taxon>Dikarya</taxon>
        <taxon>Basidiomycota</taxon>
        <taxon>Agaricomycotina</taxon>
        <taxon>Agaricomycetes</taxon>
        <taxon>Hymenochaetales</taxon>
        <taxon>Rickenellaceae</taxon>
        <taxon>Rickenella</taxon>
    </lineage>
</organism>
<comment type="similarity">
    <text evidence="1">Belongs to the phosducin family.</text>
</comment>
<dbReference type="SUPFAM" id="SSF52833">
    <property type="entry name" value="Thioredoxin-like"/>
    <property type="match status" value="1"/>
</dbReference>
<feature type="compositionally biased region" description="Basic and acidic residues" evidence="2">
    <location>
        <begin position="25"/>
        <end position="41"/>
    </location>
</feature>
<accession>A0A4R5XEF3</accession>
<evidence type="ECO:0000259" key="3">
    <source>
        <dbReference type="Pfam" id="PF02114"/>
    </source>
</evidence>
<dbReference type="Pfam" id="PF02114">
    <property type="entry name" value="Phosducin"/>
    <property type="match status" value="1"/>
</dbReference>
<evidence type="ECO:0000313" key="4">
    <source>
        <dbReference type="EMBL" id="TDL29484.1"/>
    </source>
</evidence>
<evidence type="ECO:0000313" key="5">
    <source>
        <dbReference type="Proteomes" id="UP000294933"/>
    </source>
</evidence>
<dbReference type="CDD" id="cd02989">
    <property type="entry name" value="Phd_like_TxnDC9"/>
    <property type="match status" value="1"/>
</dbReference>
<reference evidence="4 5" key="1">
    <citation type="submission" date="2018-06" db="EMBL/GenBank/DDBJ databases">
        <title>A transcriptomic atlas of mushroom development highlights an independent origin of complex multicellularity.</title>
        <authorList>
            <consortium name="DOE Joint Genome Institute"/>
            <person name="Krizsan K."/>
            <person name="Almasi E."/>
            <person name="Merenyi Z."/>
            <person name="Sahu N."/>
            <person name="Viragh M."/>
            <person name="Koszo T."/>
            <person name="Mondo S."/>
            <person name="Kiss B."/>
            <person name="Balint B."/>
            <person name="Kues U."/>
            <person name="Barry K."/>
            <person name="Hegedus J.C."/>
            <person name="Henrissat B."/>
            <person name="Johnson J."/>
            <person name="Lipzen A."/>
            <person name="Ohm R."/>
            <person name="Nagy I."/>
            <person name="Pangilinan J."/>
            <person name="Yan J."/>
            <person name="Xiong Y."/>
            <person name="Grigoriev I.V."/>
            <person name="Hibbett D.S."/>
            <person name="Nagy L.G."/>
        </authorList>
    </citation>
    <scope>NUCLEOTIDE SEQUENCE [LARGE SCALE GENOMIC DNA]</scope>
    <source>
        <strain evidence="4 5">SZMC22713</strain>
    </source>
</reference>
<dbReference type="PANTHER" id="PTHR21148">
    <property type="entry name" value="THIOREDOXIN DOMAIN-CONTAINING PROTEIN 9"/>
    <property type="match status" value="1"/>
</dbReference>
<proteinExistence type="inferred from homology"/>
<dbReference type="Gene3D" id="3.40.30.10">
    <property type="entry name" value="Glutaredoxin"/>
    <property type="match status" value="1"/>
</dbReference>
<evidence type="ECO:0000256" key="1">
    <source>
        <dbReference type="ARBA" id="ARBA00009686"/>
    </source>
</evidence>
<dbReference type="InterPro" id="IPR036249">
    <property type="entry name" value="Thioredoxin-like_sf"/>
</dbReference>
<dbReference type="VEuPathDB" id="FungiDB:BD410DRAFT_833782"/>
<dbReference type="OrthoDB" id="10257948at2759"/>
<feature type="region of interest" description="Disordered" evidence="2">
    <location>
        <begin position="1"/>
        <end position="43"/>
    </location>
</feature>
<dbReference type="STRING" id="50990.A0A4R5XEF3"/>
<name>A0A4R5XEF3_9AGAM</name>
<dbReference type="AlphaFoldDB" id="A0A4R5XEF3"/>
<evidence type="ECO:0000256" key="2">
    <source>
        <dbReference type="SAM" id="MobiDB-lite"/>
    </source>
</evidence>
<feature type="region of interest" description="Disordered" evidence="2">
    <location>
        <begin position="207"/>
        <end position="226"/>
    </location>
</feature>
<dbReference type="EMBL" id="ML170156">
    <property type="protein sequence ID" value="TDL29484.1"/>
    <property type="molecule type" value="Genomic_DNA"/>
</dbReference>
<dbReference type="Proteomes" id="UP000294933">
    <property type="component" value="Unassembled WGS sequence"/>
</dbReference>
<dbReference type="InterPro" id="IPR024253">
    <property type="entry name" value="Phosducin_thioredoxin-like_dom"/>
</dbReference>
<keyword evidence="5" id="KW-1185">Reference proteome</keyword>
<feature type="domain" description="Phosducin" evidence="3">
    <location>
        <begin position="35"/>
        <end position="195"/>
    </location>
</feature>
<sequence length="226" mass="25879">MVEDIEKEYNESLHEGTASASITSDPHESTSDDDEFSKLENEMDNDFDLGALREKRMEELKREMARAKDLQKQDHGRVSEMTNEKEVIHMSAKEKRCVIHFYHRDFRRCAIMNKHLDVIAPKYLGTKFIRVLVENVPWLVEKLSIQVLPCVVCFVDGVSKDRLIGFEELGNDDAFDTATLELRLQLSGVVEKQSTIPLRSMYTDSMSSAARSGIRSRTDDSDLDDD</sequence>